<evidence type="ECO:0000313" key="3">
    <source>
        <dbReference type="Proteomes" id="UP000674143"/>
    </source>
</evidence>
<proteinExistence type="predicted"/>
<sequence length="202" mass="21340">MASTSLYKLGPSALLPPRTRALRHTPSVPPAQLPSLTPPAASALTSANSGPPATLSLLPPGCFQSRPAAAYESSIIQVLLHSQDVPAPTQRALSPLWPSIDKGVDQERMARPEVVATSRLRHENAGRESARACAALLPRPPLSRAVPAENSGEKRDGSTLAASKGWDHRGDPPVRNASPTPAAQTQATYRRGAPYNIISNFP</sequence>
<feature type="compositionally biased region" description="Low complexity" evidence="1">
    <location>
        <begin position="179"/>
        <end position="188"/>
    </location>
</feature>
<feature type="region of interest" description="Disordered" evidence="1">
    <location>
        <begin position="1"/>
        <end position="50"/>
    </location>
</feature>
<accession>A0A836GQX3</accession>
<dbReference type="RefSeq" id="XP_067062660.1">
    <property type="nucleotide sequence ID" value="XM_067206451.1"/>
</dbReference>
<gene>
    <name evidence="2" type="ORF">LSCM4_04467</name>
</gene>
<organism evidence="2 3">
    <name type="scientific">Leishmania orientalis</name>
    <dbReference type="NCBI Taxonomy" id="2249476"/>
    <lineage>
        <taxon>Eukaryota</taxon>
        <taxon>Discoba</taxon>
        <taxon>Euglenozoa</taxon>
        <taxon>Kinetoplastea</taxon>
        <taxon>Metakinetoplastina</taxon>
        <taxon>Trypanosomatida</taxon>
        <taxon>Trypanosomatidae</taxon>
        <taxon>Leishmaniinae</taxon>
        <taxon>Leishmania</taxon>
    </lineage>
</organism>
<dbReference type="AlphaFoldDB" id="A0A836GQX3"/>
<name>A0A836GQX3_9TRYP</name>
<evidence type="ECO:0000256" key="1">
    <source>
        <dbReference type="SAM" id="MobiDB-lite"/>
    </source>
</evidence>
<dbReference type="EMBL" id="JAFHLR010000025">
    <property type="protein sequence ID" value="KAG5477249.1"/>
    <property type="molecule type" value="Genomic_DNA"/>
</dbReference>
<dbReference type="GeneID" id="92360385"/>
<dbReference type="Proteomes" id="UP000674143">
    <property type="component" value="Chromosome 25"/>
</dbReference>
<protein>
    <submittedName>
        <fullName evidence="2">Uncharacterized protein</fullName>
    </submittedName>
</protein>
<keyword evidence="3" id="KW-1185">Reference proteome</keyword>
<evidence type="ECO:0000313" key="2">
    <source>
        <dbReference type="EMBL" id="KAG5477249.1"/>
    </source>
</evidence>
<reference evidence="2 3" key="1">
    <citation type="submission" date="2021-02" db="EMBL/GenBank/DDBJ databases">
        <title>Leishmania (Mundinia) orientalis Genome sequencing and assembly.</title>
        <authorList>
            <person name="Almutairi H."/>
            <person name="Gatherer D."/>
        </authorList>
    </citation>
    <scope>NUCLEOTIDE SEQUENCE [LARGE SCALE GENOMIC DNA]</scope>
    <source>
        <strain evidence="2">LSCM4</strain>
    </source>
</reference>
<feature type="region of interest" description="Disordered" evidence="1">
    <location>
        <begin position="141"/>
        <end position="202"/>
    </location>
</feature>
<dbReference type="KEGG" id="loi:92360385"/>
<comment type="caution">
    <text evidence="2">The sequence shown here is derived from an EMBL/GenBank/DDBJ whole genome shotgun (WGS) entry which is preliminary data.</text>
</comment>